<dbReference type="EMBL" id="KV119755">
    <property type="protein sequence ID" value="KZT76449.1"/>
    <property type="molecule type" value="Genomic_DNA"/>
</dbReference>
<protein>
    <submittedName>
        <fullName evidence="1">Uncharacterized protein</fullName>
    </submittedName>
</protein>
<dbReference type="AlphaFoldDB" id="A0A2Z6ZTU0"/>
<name>A0A2Z6ZTU0_9LAMI</name>
<gene>
    <name evidence="1" type="ORF">F511_46526</name>
</gene>
<keyword evidence="2" id="KW-1185">Reference proteome</keyword>
<evidence type="ECO:0000313" key="1">
    <source>
        <dbReference type="EMBL" id="KZT76449.1"/>
    </source>
</evidence>
<sequence length="98" mass="10780">MHARAIPCALAAHARWPRMVANRLLLCRTWLRNEGPTDACWMRHSRVQLARLCAMHGARWLLEDAALVAAACGHAPHAMLAAAAVRRIFGSDATAIFL</sequence>
<accession>A0A2Z6ZTU0</accession>
<proteinExistence type="predicted"/>
<evidence type="ECO:0000313" key="2">
    <source>
        <dbReference type="Proteomes" id="UP000250235"/>
    </source>
</evidence>
<reference evidence="1 2" key="1">
    <citation type="journal article" date="2015" name="Proc. Natl. Acad. Sci. U.S.A.">
        <title>The resurrection genome of Boea hygrometrica: A blueprint for survival of dehydration.</title>
        <authorList>
            <person name="Xiao L."/>
            <person name="Yang G."/>
            <person name="Zhang L."/>
            <person name="Yang X."/>
            <person name="Zhao S."/>
            <person name="Ji Z."/>
            <person name="Zhou Q."/>
            <person name="Hu M."/>
            <person name="Wang Y."/>
            <person name="Chen M."/>
            <person name="Xu Y."/>
            <person name="Jin H."/>
            <person name="Xiao X."/>
            <person name="Hu G."/>
            <person name="Bao F."/>
            <person name="Hu Y."/>
            <person name="Wan P."/>
            <person name="Li L."/>
            <person name="Deng X."/>
            <person name="Kuang T."/>
            <person name="Xiang C."/>
            <person name="Zhu J.K."/>
            <person name="Oliver M.J."/>
            <person name="He Y."/>
        </authorList>
    </citation>
    <scope>NUCLEOTIDE SEQUENCE [LARGE SCALE GENOMIC DNA]</scope>
    <source>
        <strain evidence="2">cv. XS01</strain>
    </source>
</reference>
<organism evidence="1 2">
    <name type="scientific">Dorcoceras hygrometricum</name>
    <dbReference type="NCBI Taxonomy" id="472368"/>
    <lineage>
        <taxon>Eukaryota</taxon>
        <taxon>Viridiplantae</taxon>
        <taxon>Streptophyta</taxon>
        <taxon>Embryophyta</taxon>
        <taxon>Tracheophyta</taxon>
        <taxon>Spermatophyta</taxon>
        <taxon>Magnoliopsida</taxon>
        <taxon>eudicotyledons</taxon>
        <taxon>Gunneridae</taxon>
        <taxon>Pentapetalae</taxon>
        <taxon>asterids</taxon>
        <taxon>lamiids</taxon>
        <taxon>Lamiales</taxon>
        <taxon>Gesneriaceae</taxon>
        <taxon>Didymocarpoideae</taxon>
        <taxon>Trichosporeae</taxon>
        <taxon>Loxocarpinae</taxon>
        <taxon>Dorcoceras</taxon>
    </lineage>
</organism>
<dbReference type="Proteomes" id="UP000250235">
    <property type="component" value="Unassembled WGS sequence"/>
</dbReference>